<sequence length="147" mass="17682">MAQILYTIDEYVVKERKRETYWLVFNTVYNDVHAFGKKVTGEDVFTKYLNKDFTNYTKREEFLKYMNENFPSVKLIEVFDLVSSEYEQYPYLGSIAIECEKDDEVFNALSKKYGNPYEDGVDNNAVFWVLDYDNAKRFYEEKIFYLD</sequence>
<dbReference type="KEGG" id="apai:APAC_1596"/>
<reference evidence="2" key="1">
    <citation type="submission" date="2019-09" db="EMBL/GenBank/DDBJ databases">
        <title>Complete genome sequencing of four Arcobacter species reveals a diverse suite of mobile elements.</title>
        <authorList>
            <person name="On S.L.W."/>
            <person name="Miller W.G."/>
            <person name="Biggs P."/>
            <person name="Cornelius A."/>
            <person name="Vandamme P."/>
        </authorList>
    </citation>
    <scope>NUCLEOTIDE SEQUENCE [LARGE SCALE GENOMIC DNA]</scope>
    <source>
        <strain evidence="2">LMG 26638</strain>
    </source>
</reference>
<keyword evidence="2" id="KW-1185">Reference proteome</keyword>
<reference evidence="1 2" key="2">
    <citation type="submission" date="2019-09" db="EMBL/GenBank/DDBJ databases">
        <title>Complete genome sequencing of four Arcobacter species reveals a diverse suite of mobile elements.</title>
        <authorList>
            <person name="Miller W.G."/>
            <person name="Yee E."/>
            <person name="Bono J.L."/>
        </authorList>
    </citation>
    <scope>NUCLEOTIDE SEQUENCE [LARGE SCALE GENOMIC DNA]</scope>
    <source>
        <strain evidence="1 2">LMG 26638</strain>
    </source>
</reference>
<protein>
    <submittedName>
        <fullName evidence="1">Uncharacterized protein</fullName>
    </submittedName>
</protein>
<proteinExistence type="predicted"/>
<dbReference type="AlphaFoldDB" id="A0A5C2H785"/>
<accession>A0A5C2H785</accession>
<reference evidence="1 2" key="3">
    <citation type="submission" date="2019-09" db="EMBL/GenBank/DDBJ databases">
        <title>Taxonomic note: a critical rebuttal of the proposed division of the genus Arcobacter into six genera, emended descriptions of Arcobacter anaerophilus and the genus Arcobacter, and an assessment of genus-level boundaries for Epsilonproteobacteria using in silico genomic comparator tools.</title>
        <authorList>
            <person name="On S.L.W."/>
            <person name="Miller W.G."/>
            <person name="Biggs P."/>
            <person name="Cornelius A."/>
            <person name="Vandamme P."/>
        </authorList>
    </citation>
    <scope>NUCLEOTIDE SEQUENCE [LARGE SCALE GENOMIC DNA]</scope>
    <source>
        <strain evidence="1 2">LMG 26638</strain>
    </source>
</reference>
<dbReference type="Proteomes" id="UP000322726">
    <property type="component" value="Chromosome"/>
</dbReference>
<dbReference type="RefSeq" id="WP_130233628.1">
    <property type="nucleotide sequence ID" value="NZ_BMEF01000045.1"/>
</dbReference>
<name>A0A5C2H785_9BACT</name>
<dbReference type="EMBL" id="CP035928">
    <property type="protein sequence ID" value="QEP34693.1"/>
    <property type="molecule type" value="Genomic_DNA"/>
</dbReference>
<evidence type="ECO:0000313" key="2">
    <source>
        <dbReference type="Proteomes" id="UP000322726"/>
    </source>
</evidence>
<gene>
    <name evidence="1" type="ORF">APAC_1596</name>
</gene>
<evidence type="ECO:0000313" key="1">
    <source>
        <dbReference type="EMBL" id="QEP34693.1"/>
    </source>
</evidence>
<dbReference type="OrthoDB" id="5363098at2"/>
<organism evidence="1 2">
    <name type="scientific">Malaciobacter pacificus</name>
    <dbReference type="NCBI Taxonomy" id="1080223"/>
    <lineage>
        <taxon>Bacteria</taxon>
        <taxon>Pseudomonadati</taxon>
        <taxon>Campylobacterota</taxon>
        <taxon>Epsilonproteobacteria</taxon>
        <taxon>Campylobacterales</taxon>
        <taxon>Arcobacteraceae</taxon>
        <taxon>Malaciobacter</taxon>
    </lineage>
</organism>